<dbReference type="SMART" id="SM00360">
    <property type="entry name" value="RRM"/>
    <property type="match status" value="1"/>
</dbReference>
<organism evidence="7 8">
    <name type="scientific">Helianthus annuus</name>
    <name type="common">Common sunflower</name>
    <dbReference type="NCBI Taxonomy" id="4232"/>
    <lineage>
        <taxon>Eukaryota</taxon>
        <taxon>Viridiplantae</taxon>
        <taxon>Streptophyta</taxon>
        <taxon>Embryophyta</taxon>
        <taxon>Tracheophyta</taxon>
        <taxon>Spermatophyta</taxon>
        <taxon>Magnoliopsida</taxon>
        <taxon>eudicotyledons</taxon>
        <taxon>Gunneridae</taxon>
        <taxon>Pentapetalae</taxon>
        <taxon>asterids</taxon>
        <taxon>campanulids</taxon>
        <taxon>Asterales</taxon>
        <taxon>Asteraceae</taxon>
        <taxon>Asteroideae</taxon>
        <taxon>Heliantheae alliance</taxon>
        <taxon>Heliantheae</taxon>
        <taxon>Helianthus</taxon>
    </lineage>
</organism>
<accession>A0A9K3IEX6</accession>
<dbReference type="Gramene" id="mRNA:HanXRQr2_Chr08g0338521">
    <property type="protein sequence ID" value="mRNA:HanXRQr2_Chr08g0338521"/>
    <property type="gene ID" value="HanXRQr2_Chr08g0338521"/>
</dbReference>
<dbReference type="PROSITE" id="PS50102">
    <property type="entry name" value="RRM"/>
    <property type="match status" value="1"/>
</dbReference>
<dbReference type="InterPro" id="IPR000504">
    <property type="entry name" value="RRM_dom"/>
</dbReference>
<dbReference type="EMBL" id="MNCJ02000323">
    <property type="protein sequence ID" value="KAF5795342.1"/>
    <property type="molecule type" value="Genomic_DNA"/>
</dbReference>
<dbReference type="InterPro" id="IPR012677">
    <property type="entry name" value="Nucleotide-bd_a/b_plait_sf"/>
</dbReference>
<feature type="compositionally biased region" description="Basic residues" evidence="5">
    <location>
        <begin position="438"/>
        <end position="452"/>
    </location>
</feature>
<dbReference type="AlphaFoldDB" id="A0A9K3IEX6"/>
<evidence type="ECO:0000313" key="7">
    <source>
        <dbReference type="EMBL" id="KAF5795342.1"/>
    </source>
</evidence>
<evidence type="ECO:0000313" key="8">
    <source>
        <dbReference type="Proteomes" id="UP000215914"/>
    </source>
</evidence>
<evidence type="ECO:0000256" key="4">
    <source>
        <dbReference type="PROSITE-ProRule" id="PRU00176"/>
    </source>
</evidence>
<name>A0A9K3IEX6_HELAN</name>
<reference evidence="7" key="2">
    <citation type="submission" date="2020-06" db="EMBL/GenBank/DDBJ databases">
        <title>Helianthus annuus Genome sequencing and assembly Release 2.</title>
        <authorList>
            <person name="Gouzy J."/>
            <person name="Langlade N."/>
            <person name="Munos S."/>
        </authorList>
    </citation>
    <scope>NUCLEOTIDE SEQUENCE</scope>
    <source>
        <tissue evidence="7">Leaves</tissue>
    </source>
</reference>
<evidence type="ECO:0000256" key="3">
    <source>
        <dbReference type="ARBA" id="ARBA00023187"/>
    </source>
</evidence>
<evidence type="ECO:0000256" key="5">
    <source>
        <dbReference type="SAM" id="MobiDB-lite"/>
    </source>
</evidence>
<keyword evidence="8" id="KW-1185">Reference proteome</keyword>
<dbReference type="GO" id="GO:0006397">
    <property type="term" value="P:mRNA processing"/>
    <property type="evidence" value="ECO:0007669"/>
    <property type="project" value="UniProtKB-KW"/>
</dbReference>
<dbReference type="CDD" id="cd00590">
    <property type="entry name" value="RRM_SF"/>
    <property type="match status" value="1"/>
</dbReference>
<keyword evidence="3" id="KW-0508">mRNA splicing</keyword>
<dbReference type="SUPFAM" id="SSF54928">
    <property type="entry name" value="RNA-binding domain, RBD"/>
    <property type="match status" value="1"/>
</dbReference>
<feature type="compositionally biased region" description="Low complexity" evidence="5">
    <location>
        <begin position="332"/>
        <end position="341"/>
    </location>
</feature>
<proteinExistence type="predicted"/>
<feature type="compositionally biased region" description="Polar residues" evidence="5">
    <location>
        <begin position="377"/>
        <end position="390"/>
    </location>
</feature>
<dbReference type="GO" id="GO:0005681">
    <property type="term" value="C:spliceosomal complex"/>
    <property type="evidence" value="ECO:0007669"/>
    <property type="project" value="UniProtKB-KW"/>
</dbReference>
<keyword evidence="2" id="KW-0747">Spliceosome</keyword>
<gene>
    <name evidence="7" type="ORF">HanXRQr2_Chr08g0338521</name>
</gene>
<dbReference type="PANTHER" id="PTHR23147">
    <property type="entry name" value="SERINE/ARGININE RICH SPLICING FACTOR"/>
    <property type="match status" value="1"/>
</dbReference>
<dbReference type="GO" id="GO:0003723">
    <property type="term" value="F:RNA binding"/>
    <property type="evidence" value="ECO:0007669"/>
    <property type="project" value="UniProtKB-UniRule"/>
</dbReference>
<dbReference type="Gene3D" id="3.30.70.330">
    <property type="match status" value="1"/>
</dbReference>
<keyword evidence="1" id="KW-0507">mRNA processing</keyword>
<dbReference type="Pfam" id="PF00076">
    <property type="entry name" value="RRM_1"/>
    <property type="match status" value="1"/>
</dbReference>
<feature type="region of interest" description="Disordered" evidence="5">
    <location>
        <begin position="332"/>
        <end position="402"/>
    </location>
</feature>
<dbReference type="InterPro" id="IPR050907">
    <property type="entry name" value="SRSF"/>
</dbReference>
<feature type="region of interest" description="Disordered" evidence="5">
    <location>
        <begin position="431"/>
        <end position="478"/>
    </location>
</feature>
<sequence>MAGVVTKLFVSNLPEGCTPWELRKRLENFGVISGAYVAKKRDKGGCKFGFVSFRDVADREELVRNLRGVKMGDCRLRINIARFAVENAGIPDEIKKKGGAPGVKGHIPVYVPSSLRDNRSYSHVVGSSDTAGRYVKGQMPSVGEEWQGSEKSVVIPDRTEAFKSLFGLALVGRTTDLETLVDFDRLLRIAKVQISNIQYLGGLSLLISFLDEGSATSFLEAKGIWGPWFSRLERWSGQSLPFERVAWLNLSGIPLHLFSAEVFAQIGELYGKVLHVPSFVEEDQDLSLCRVGVLVGEVNRVSECVSLRWKNRVYRLWVEENPIEWVPDCIGSSAGQSSGEESSLRSPPIGNLNDSGEGDSGKSPELNEDGGGEQPREVNSSPAHASSSPMQAERENGGSFNAVGSGLMAEEVEGQLKSKEVGPGVVDSFICGSGGLVKRPKSWARQSSKPRKAQAPSDVNKVGSPLDPRPLKRPRSSEIVVEPGVRRWQRWTRDQGSI</sequence>
<evidence type="ECO:0000256" key="2">
    <source>
        <dbReference type="ARBA" id="ARBA00022728"/>
    </source>
</evidence>
<feature type="domain" description="RRM" evidence="6">
    <location>
        <begin position="6"/>
        <end position="83"/>
    </location>
</feature>
<reference evidence="7" key="1">
    <citation type="journal article" date="2017" name="Nature">
        <title>The sunflower genome provides insights into oil metabolism, flowering and Asterid evolution.</title>
        <authorList>
            <person name="Badouin H."/>
            <person name="Gouzy J."/>
            <person name="Grassa C.J."/>
            <person name="Murat F."/>
            <person name="Staton S.E."/>
            <person name="Cottret L."/>
            <person name="Lelandais-Briere C."/>
            <person name="Owens G.L."/>
            <person name="Carrere S."/>
            <person name="Mayjonade B."/>
            <person name="Legrand L."/>
            <person name="Gill N."/>
            <person name="Kane N.C."/>
            <person name="Bowers J.E."/>
            <person name="Hubner S."/>
            <person name="Bellec A."/>
            <person name="Berard A."/>
            <person name="Berges H."/>
            <person name="Blanchet N."/>
            <person name="Boniface M.C."/>
            <person name="Brunel D."/>
            <person name="Catrice O."/>
            <person name="Chaidir N."/>
            <person name="Claudel C."/>
            <person name="Donnadieu C."/>
            <person name="Faraut T."/>
            <person name="Fievet G."/>
            <person name="Helmstetter N."/>
            <person name="King M."/>
            <person name="Knapp S.J."/>
            <person name="Lai Z."/>
            <person name="Le Paslier M.C."/>
            <person name="Lippi Y."/>
            <person name="Lorenzon L."/>
            <person name="Mandel J.R."/>
            <person name="Marage G."/>
            <person name="Marchand G."/>
            <person name="Marquand E."/>
            <person name="Bret-Mestries E."/>
            <person name="Morien E."/>
            <person name="Nambeesan S."/>
            <person name="Nguyen T."/>
            <person name="Pegot-Espagnet P."/>
            <person name="Pouilly N."/>
            <person name="Raftis F."/>
            <person name="Sallet E."/>
            <person name="Schiex T."/>
            <person name="Thomas J."/>
            <person name="Vandecasteele C."/>
            <person name="Vares D."/>
            <person name="Vear F."/>
            <person name="Vautrin S."/>
            <person name="Crespi M."/>
            <person name="Mangin B."/>
            <person name="Burke J.M."/>
            <person name="Salse J."/>
            <person name="Munos S."/>
            <person name="Vincourt P."/>
            <person name="Rieseberg L.H."/>
            <person name="Langlade N.B."/>
        </authorList>
    </citation>
    <scope>NUCLEOTIDE SEQUENCE</scope>
    <source>
        <tissue evidence="7">Leaves</tissue>
    </source>
</reference>
<dbReference type="InterPro" id="IPR035979">
    <property type="entry name" value="RBD_domain_sf"/>
</dbReference>
<evidence type="ECO:0000256" key="1">
    <source>
        <dbReference type="ARBA" id="ARBA00022664"/>
    </source>
</evidence>
<dbReference type="GO" id="GO:0008380">
    <property type="term" value="P:RNA splicing"/>
    <property type="evidence" value="ECO:0007669"/>
    <property type="project" value="UniProtKB-KW"/>
</dbReference>
<protein>
    <submittedName>
        <fullName evidence="7">RNA recognition motif domain, nucleotide-binding alpha-beta plait domain superfamily</fullName>
    </submittedName>
</protein>
<comment type="caution">
    <text evidence="7">The sequence shown here is derived from an EMBL/GenBank/DDBJ whole genome shotgun (WGS) entry which is preliminary data.</text>
</comment>
<keyword evidence="4" id="KW-0694">RNA-binding</keyword>
<evidence type="ECO:0000259" key="6">
    <source>
        <dbReference type="PROSITE" id="PS50102"/>
    </source>
</evidence>
<dbReference type="Proteomes" id="UP000215914">
    <property type="component" value="Unassembled WGS sequence"/>
</dbReference>